<keyword evidence="2" id="KW-0732">Signal</keyword>
<evidence type="ECO:0000256" key="3">
    <source>
        <dbReference type="ARBA" id="ARBA00023136"/>
    </source>
</evidence>
<evidence type="ECO:0000256" key="1">
    <source>
        <dbReference type="ARBA" id="ARBA00004370"/>
    </source>
</evidence>
<dbReference type="InterPro" id="IPR050810">
    <property type="entry name" value="Bact_Secretion_Sys_Channel"/>
</dbReference>
<name>A0A328AMX3_9CAUL</name>
<evidence type="ECO:0000313" key="7">
    <source>
        <dbReference type="EMBL" id="RAK54248.1"/>
    </source>
</evidence>
<comment type="caution">
    <text evidence="7">The sequence shown here is derived from an EMBL/GenBank/DDBJ whole genome shotgun (WGS) entry which is preliminary data.</text>
</comment>
<dbReference type="EMBL" id="QFYQ01000001">
    <property type="protein sequence ID" value="RAK54248.1"/>
    <property type="molecule type" value="Genomic_DNA"/>
</dbReference>
<evidence type="ECO:0000259" key="6">
    <source>
        <dbReference type="Pfam" id="PF00263"/>
    </source>
</evidence>
<organism evidence="7 8">
    <name type="scientific">Phenylobacterium soli</name>
    <dbReference type="NCBI Taxonomy" id="2170551"/>
    <lineage>
        <taxon>Bacteria</taxon>
        <taxon>Pseudomonadati</taxon>
        <taxon>Pseudomonadota</taxon>
        <taxon>Alphaproteobacteria</taxon>
        <taxon>Caulobacterales</taxon>
        <taxon>Caulobacteraceae</taxon>
        <taxon>Phenylobacterium</taxon>
    </lineage>
</organism>
<evidence type="ECO:0000313" key="8">
    <source>
        <dbReference type="Proteomes" id="UP000249254"/>
    </source>
</evidence>
<sequence length="648" mass="69234">MLAIGVACSIGLQGAPAVAAGQAAEAAAASRPAPQREALSEPARLGLEALKRGDLAEANRQFAMALARDPRNPGLNSLNALAYQRRFEAGERDLFGLAETGYRAALDARQDSLPLALQLARLYFDDGRWAEAEQAAAYALDVEPHAPDALRLLAASAYYAGDVQLALWAVEDARKRGLADRDIAAIRPLVYAQAGLDEPARQALGEAVAAGAVAPARQARLDRRIDQWRDLWTDAAFKTAAAAPVTAPVVAPAAAAPTTPPPPAPVDAAPASLAWWDCQQQLTQTLTIPNTLPQVPTYSTSTTSIVTAPSTADETSALPPLPAPCRGRPLPRMAMMDTVILRTDDIRTDGHGLNLLDGLSFFVGDSISLSKTITNGVVTKQRTWSRGVSLGDAADSGIAYSLNIANASNERTDVLARPSLLALDRQPAMFFSGSTVSVALISPQGGGGTIQDKPVGVSLSVTPTFVDDDTMLVSVKAVRSFFEETAPSATFAQSVQTSRNMVTANVMMRYGQTLILSGLSEREEASTDSRTPVLGKAPGLQYLFRRRDSRDFTRSVVILLTPRRVREYQDEGADALKLGTEPPLMAETRGRAARDLAAMQPNLPVALKQMDRNRLYRAARTGDVELPHNDGSNGLDGLFHDFANLIYY</sequence>
<proteinExistence type="inferred from homology"/>
<dbReference type="InterPro" id="IPR011990">
    <property type="entry name" value="TPR-like_helical_dom_sf"/>
</dbReference>
<dbReference type="AlphaFoldDB" id="A0A328AMX3"/>
<evidence type="ECO:0000256" key="4">
    <source>
        <dbReference type="RuleBase" id="RU004003"/>
    </source>
</evidence>
<reference evidence="8" key="1">
    <citation type="submission" date="2018-05" db="EMBL/GenBank/DDBJ databases">
        <authorList>
            <person name="Li X."/>
        </authorList>
    </citation>
    <scope>NUCLEOTIDE SEQUENCE [LARGE SCALE GENOMIC DNA]</scope>
    <source>
        <strain evidence="8">LX32</strain>
    </source>
</reference>
<dbReference type="PANTHER" id="PTHR30332">
    <property type="entry name" value="PROBABLE GENERAL SECRETION PATHWAY PROTEIN D"/>
    <property type="match status" value="1"/>
</dbReference>
<feature type="domain" description="Type II/III secretion system secretin-like" evidence="6">
    <location>
        <begin position="407"/>
        <end position="563"/>
    </location>
</feature>
<accession>A0A328AMX3</accession>
<dbReference type="PANTHER" id="PTHR30332:SF24">
    <property type="entry name" value="SECRETIN GSPD-RELATED"/>
    <property type="match status" value="1"/>
</dbReference>
<comment type="similarity">
    <text evidence="4">Belongs to the bacterial secretin family.</text>
</comment>
<keyword evidence="3" id="KW-0472">Membrane</keyword>
<dbReference type="InterPro" id="IPR004846">
    <property type="entry name" value="T2SS/T3SS_dom"/>
</dbReference>
<dbReference type="GO" id="GO:0015627">
    <property type="term" value="C:type II protein secretion system complex"/>
    <property type="evidence" value="ECO:0007669"/>
    <property type="project" value="TreeGrafter"/>
</dbReference>
<dbReference type="GO" id="GO:0016020">
    <property type="term" value="C:membrane"/>
    <property type="evidence" value="ECO:0007669"/>
    <property type="project" value="UniProtKB-SubCell"/>
</dbReference>
<gene>
    <name evidence="7" type="ORF">DJ017_06780</name>
</gene>
<evidence type="ECO:0000256" key="5">
    <source>
        <dbReference type="SAM" id="MobiDB-lite"/>
    </source>
</evidence>
<evidence type="ECO:0000256" key="2">
    <source>
        <dbReference type="ARBA" id="ARBA00022729"/>
    </source>
</evidence>
<dbReference type="GO" id="GO:0009306">
    <property type="term" value="P:protein secretion"/>
    <property type="evidence" value="ECO:0007669"/>
    <property type="project" value="InterPro"/>
</dbReference>
<keyword evidence="8" id="KW-1185">Reference proteome</keyword>
<comment type="subcellular location">
    <subcellularLocation>
        <location evidence="1">Membrane</location>
    </subcellularLocation>
</comment>
<dbReference type="SUPFAM" id="SSF48452">
    <property type="entry name" value="TPR-like"/>
    <property type="match status" value="1"/>
</dbReference>
<dbReference type="Pfam" id="PF00263">
    <property type="entry name" value="Secretin"/>
    <property type="match status" value="1"/>
</dbReference>
<dbReference type="Proteomes" id="UP000249254">
    <property type="component" value="Unassembled WGS sequence"/>
</dbReference>
<dbReference type="InterPro" id="IPR001775">
    <property type="entry name" value="GspD/PilQ"/>
</dbReference>
<feature type="region of interest" description="Disordered" evidence="5">
    <location>
        <begin position="310"/>
        <end position="329"/>
    </location>
</feature>
<protein>
    <recommendedName>
        <fullName evidence="6">Type II/III secretion system secretin-like domain-containing protein</fullName>
    </recommendedName>
</protein>
<dbReference type="Gene3D" id="1.25.40.10">
    <property type="entry name" value="Tetratricopeptide repeat domain"/>
    <property type="match status" value="1"/>
</dbReference>
<dbReference type="PRINTS" id="PR00811">
    <property type="entry name" value="BCTERIALGSPD"/>
</dbReference>